<evidence type="ECO:0000256" key="5">
    <source>
        <dbReference type="ARBA" id="ARBA00023002"/>
    </source>
</evidence>
<dbReference type="RefSeq" id="WP_150078308.1">
    <property type="nucleotide sequence ID" value="NZ_VWOX01000012.1"/>
</dbReference>
<dbReference type="SUPFAM" id="SSF51905">
    <property type="entry name" value="FAD/NAD(P)-binding domain"/>
    <property type="match status" value="1"/>
</dbReference>
<dbReference type="PANTHER" id="PTHR42784:SF1">
    <property type="entry name" value="PYRANOSE 2-OXIDASE"/>
    <property type="match status" value="1"/>
</dbReference>
<sequence length="746" mass="83830">MQSKILLNEEVRRGYHSGLSGKANRADRIIPPADRGTQDKRISFETSKYLGGPYKVTLRSSANGWTDLEGEFVDNTRWEFLLPAATYSDTFWMKFVLRDVGAEVEPGDFWMAGDNVEVRADERERHFTDANVFFGYEVKFRTSRWVPNFLVTLRNNVDGWGRDLFGVFAGDAWTFLLDRDLYPEQVQTRFALEMGREISDETFPLQASQQFYEVDDGAVSFPDLPNKYRHGYDNFVSLESRLEQMTVQAIGRPEDEFDVIVIGSGMGGGSLADALSDQGVKVLVLEAGGLHFPVHMNELPRSETSFVGRDQLGHFNNRGEAHFNPGVHFNLGGRSVYWSGLIPRMQPWEFRECWPVVVRDYLLDGGGSESGYEKAEKLMRKRKTLGRYQNKVVDHLNTVLGDSMHAIDLPRSLHQPNLNENLLLENVIERSTGGFSTADLLLDSLGFSDKAGKNFLRVNLHHLVTHLETEGDRVTGVVCQDLVGNVQRRYRASYVVLACGSIESPKLALQSELSDPNEKIGRGLTDHPAYFYTRLHELPRCGDLCWLGDPHGHAKVMLRHNHASSVMHPYNIELLINAEFWDTRHADDDLWRRLVDRGETAQVEIKFIFDSPLNECNQLTFNGEGNKPDVSVALNLHAEGYKQEIVDMRNQVLGALGVTGLTTTYQSEEWSEGIHGSVHHAGGTLRMSDNGTGVVDQNLKFEAYDNLYCCDVSVNPSIPAANPSLTLVALSLRLADKLVERLGIAS</sequence>
<dbReference type="AlphaFoldDB" id="A0A5M6D374"/>
<dbReference type="InterPro" id="IPR000172">
    <property type="entry name" value="GMC_OxRdtase_N"/>
</dbReference>
<dbReference type="GO" id="GO:0016614">
    <property type="term" value="F:oxidoreductase activity, acting on CH-OH group of donors"/>
    <property type="evidence" value="ECO:0007669"/>
    <property type="project" value="InterPro"/>
</dbReference>
<dbReference type="Proteomes" id="UP000324479">
    <property type="component" value="Unassembled WGS sequence"/>
</dbReference>
<feature type="domain" description="Glucose-methanol-choline oxidoreductase C-terminal" evidence="7">
    <location>
        <begin position="667"/>
        <end position="730"/>
    </location>
</feature>
<comment type="similarity">
    <text evidence="2">Belongs to the GMC oxidoreductase family.</text>
</comment>
<dbReference type="Pfam" id="PF00732">
    <property type="entry name" value="GMC_oxred_N"/>
    <property type="match status" value="1"/>
</dbReference>
<evidence type="ECO:0000256" key="1">
    <source>
        <dbReference type="ARBA" id="ARBA00001974"/>
    </source>
</evidence>
<organism evidence="8 9">
    <name type="scientific">Roseiconus nitratireducens</name>
    <dbReference type="NCBI Taxonomy" id="2605748"/>
    <lineage>
        <taxon>Bacteria</taxon>
        <taxon>Pseudomonadati</taxon>
        <taxon>Planctomycetota</taxon>
        <taxon>Planctomycetia</taxon>
        <taxon>Pirellulales</taxon>
        <taxon>Pirellulaceae</taxon>
        <taxon>Roseiconus</taxon>
    </lineage>
</organism>
<evidence type="ECO:0000259" key="7">
    <source>
        <dbReference type="Pfam" id="PF05199"/>
    </source>
</evidence>
<comment type="cofactor">
    <cofactor evidence="1">
        <name>FAD</name>
        <dbReference type="ChEBI" id="CHEBI:57692"/>
    </cofactor>
</comment>
<name>A0A5M6D374_9BACT</name>
<dbReference type="InterPro" id="IPR051473">
    <property type="entry name" value="P2Ox-like"/>
</dbReference>
<keyword evidence="3" id="KW-0285">Flavoprotein</keyword>
<dbReference type="InterPro" id="IPR007867">
    <property type="entry name" value="GMC_OxRtase_C"/>
</dbReference>
<dbReference type="GO" id="GO:0050660">
    <property type="term" value="F:flavin adenine dinucleotide binding"/>
    <property type="evidence" value="ECO:0007669"/>
    <property type="project" value="InterPro"/>
</dbReference>
<feature type="domain" description="Glucose-methanol-choline oxidoreductase N-terminal" evidence="6">
    <location>
        <begin position="458"/>
        <end position="529"/>
    </location>
</feature>
<protein>
    <submittedName>
        <fullName evidence="8">GMC family oxidoreductase</fullName>
    </submittedName>
</protein>
<gene>
    <name evidence="8" type="ORF">FYK55_20380</name>
</gene>
<dbReference type="InterPro" id="IPR036188">
    <property type="entry name" value="FAD/NAD-bd_sf"/>
</dbReference>
<keyword evidence="9" id="KW-1185">Reference proteome</keyword>
<proteinExistence type="inferred from homology"/>
<evidence type="ECO:0000313" key="9">
    <source>
        <dbReference type="Proteomes" id="UP000324479"/>
    </source>
</evidence>
<dbReference type="Pfam" id="PF05199">
    <property type="entry name" value="GMC_oxred_C"/>
    <property type="match status" value="1"/>
</dbReference>
<accession>A0A5M6D374</accession>
<dbReference type="PANTHER" id="PTHR42784">
    <property type="entry name" value="PYRANOSE 2-OXIDASE"/>
    <property type="match status" value="1"/>
</dbReference>
<evidence type="ECO:0000256" key="2">
    <source>
        <dbReference type="ARBA" id="ARBA00010790"/>
    </source>
</evidence>
<evidence type="ECO:0000256" key="3">
    <source>
        <dbReference type="ARBA" id="ARBA00022630"/>
    </source>
</evidence>
<dbReference type="Gene3D" id="3.50.50.60">
    <property type="entry name" value="FAD/NAD(P)-binding domain"/>
    <property type="match status" value="2"/>
</dbReference>
<keyword evidence="5" id="KW-0560">Oxidoreductase</keyword>
<comment type="caution">
    <text evidence="8">The sequence shown here is derived from an EMBL/GenBank/DDBJ whole genome shotgun (WGS) entry which is preliminary data.</text>
</comment>
<evidence type="ECO:0000313" key="8">
    <source>
        <dbReference type="EMBL" id="KAA5540742.1"/>
    </source>
</evidence>
<keyword evidence="4" id="KW-0274">FAD</keyword>
<evidence type="ECO:0000259" key="6">
    <source>
        <dbReference type="Pfam" id="PF00732"/>
    </source>
</evidence>
<reference evidence="8 9" key="1">
    <citation type="submission" date="2019-08" db="EMBL/GenBank/DDBJ databases">
        <authorList>
            <person name="Dhanesh K."/>
            <person name="Kumar G."/>
            <person name="Sasikala C."/>
            <person name="Venkata Ramana C."/>
        </authorList>
    </citation>
    <scope>NUCLEOTIDE SEQUENCE [LARGE SCALE GENOMIC DNA]</scope>
    <source>
        <strain evidence="8 9">JC645</strain>
    </source>
</reference>
<evidence type="ECO:0000256" key="4">
    <source>
        <dbReference type="ARBA" id="ARBA00022827"/>
    </source>
</evidence>
<dbReference type="EMBL" id="VWOX01000012">
    <property type="protein sequence ID" value="KAA5540742.1"/>
    <property type="molecule type" value="Genomic_DNA"/>
</dbReference>